<dbReference type="SUPFAM" id="SSF48371">
    <property type="entry name" value="ARM repeat"/>
    <property type="match status" value="1"/>
</dbReference>
<evidence type="ECO:0000313" key="4">
    <source>
        <dbReference type="EnsemblMetazoa" id="G21688.1:cds"/>
    </source>
</evidence>
<dbReference type="GO" id="GO:0070197">
    <property type="term" value="P:meiotic attachment of telomere to nuclear envelope"/>
    <property type="evidence" value="ECO:0007669"/>
    <property type="project" value="InterPro"/>
</dbReference>
<feature type="domain" description="HTH myb-type" evidence="3">
    <location>
        <begin position="853"/>
        <end position="907"/>
    </location>
</feature>
<reference evidence="4" key="1">
    <citation type="submission" date="2022-08" db="UniProtKB">
        <authorList>
            <consortium name="EnsemblMetazoa"/>
        </authorList>
    </citation>
    <scope>IDENTIFICATION</scope>
    <source>
        <strain evidence="4">05x7-T-G4-1.051#20</strain>
    </source>
</reference>
<accession>A0A8W8K4Z3</accession>
<evidence type="ECO:0000313" key="5">
    <source>
        <dbReference type="Proteomes" id="UP000005408"/>
    </source>
</evidence>
<dbReference type="CDD" id="cd11660">
    <property type="entry name" value="SANT_TRF"/>
    <property type="match status" value="2"/>
</dbReference>
<dbReference type="PANTHER" id="PTHR14014:SF0">
    <property type="entry name" value="TELOMERE REPEATS-BINDING BOUQUET FORMATION PROTEIN 1"/>
    <property type="match status" value="1"/>
</dbReference>
<dbReference type="GO" id="GO:0007129">
    <property type="term" value="P:homologous chromosome pairing at meiosis"/>
    <property type="evidence" value="ECO:0007669"/>
    <property type="project" value="TreeGrafter"/>
</dbReference>
<dbReference type="PROSITE" id="PS51294">
    <property type="entry name" value="HTH_MYB"/>
    <property type="match status" value="1"/>
</dbReference>
<dbReference type="SMART" id="SM00717">
    <property type="entry name" value="SANT"/>
    <property type="match status" value="2"/>
</dbReference>
<dbReference type="Proteomes" id="UP000005408">
    <property type="component" value="Unassembled WGS sequence"/>
</dbReference>
<dbReference type="InterPro" id="IPR009057">
    <property type="entry name" value="Homeodomain-like_sf"/>
</dbReference>
<feature type="domain" description="Myb-like" evidence="2">
    <location>
        <begin position="853"/>
        <end position="906"/>
    </location>
</feature>
<dbReference type="SUPFAM" id="SSF46689">
    <property type="entry name" value="Homeodomain-like"/>
    <property type="match status" value="2"/>
</dbReference>
<feature type="region of interest" description="Disordered" evidence="1">
    <location>
        <begin position="540"/>
        <end position="575"/>
    </location>
</feature>
<evidence type="ECO:0000259" key="2">
    <source>
        <dbReference type="PROSITE" id="PS50090"/>
    </source>
</evidence>
<protein>
    <recommendedName>
        <fullName evidence="6">Telomere repeats-binding bouquet formation protein 1</fullName>
    </recommendedName>
</protein>
<dbReference type="Gene3D" id="1.25.10.10">
    <property type="entry name" value="Leucine-rich Repeat Variant"/>
    <property type="match status" value="1"/>
</dbReference>
<organism evidence="4 5">
    <name type="scientific">Magallana gigas</name>
    <name type="common">Pacific oyster</name>
    <name type="synonym">Crassostrea gigas</name>
    <dbReference type="NCBI Taxonomy" id="29159"/>
    <lineage>
        <taxon>Eukaryota</taxon>
        <taxon>Metazoa</taxon>
        <taxon>Spiralia</taxon>
        <taxon>Lophotrochozoa</taxon>
        <taxon>Mollusca</taxon>
        <taxon>Bivalvia</taxon>
        <taxon>Autobranchia</taxon>
        <taxon>Pteriomorphia</taxon>
        <taxon>Ostreida</taxon>
        <taxon>Ostreoidea</taxon>
        <taxon>Ostreidae</taxon>
        <taxon>Magallana</taxon>
    </lineage>
</organism>
<evidence type="ECO:0008006" key="6">
    <source>
        <dbReference type="Google" id="ProtNLM"/>
    </source>
</evidence>
<dbReference type="PANTHER" id="PTHR14014">
    <property type="entry name" value="TELOMERE REPEATS-BINDING BOUQUET FORMATION PROTEIN 1"/>
    <property type="match status" value="1"/>
</dbReference>
<feature type="region of interest" description="Disordered" evidence="1">
    <location>
        <begin position="766"/>
        <end position="796"/>
    </location>
</feature>
<dbReference type="InterPro" id="IPR017930">
    <property type="entry name" value="Myb_dom"/>
</dbReference>
<sequence>MHFLTEVQTDVKLLLECLKCQVNNQSAVKQALLTLSSIFSTYDFVKEYFKDIGGLLFLMDLLTSVENCEVQERALFCLGCAIERNVFCQKSLTTCNIFKFIQTILSRGSTAKVKQAATFFLINLVSNNGEGQVLVKQSQCLSTLIELLSFSLPINIRESDANEPGCEWFNGSGPTSVELWTSVVNALCVSINNPQNEENQKVCGLQLPFILKLLEKQSETFLLARHLMFLLGFVVSNNKSNQDQVRRLGGLDILCMILKQWYEKSSSEVLKEVVHIITTIDSCISDNADSANMLGKSGAIQILANVIHNDCLDTEDKIKVTITLGHAMENSATNRKLFLEAGNSLQDVVHILTSSEDEELVKALKYVLQISVQKDPCNDRDWQQPERDNKGIGENILKKINDLSMRLHSVEERECEFTNAPKAGTLNHFESNKSQPCMNINSLEGFKTDNEVKNSSYLNTLDKSELLKQSFENCVTQSKETLERKQRLCESSRIDSPAVATNTVQRTNGDILQQKVQNTGWQSPNSSVKSFDVDLSEMTPKKNTKHIGSNSEMTKGEFKVPLRPPPKRRSSCTKLPSVANSISDVESDHGFSDIQSEFDWKLLSGASYETGGRGTIGTPSSVFSVIPVGRSKQLYKTPETNQLKQNRFCFSDPRFSVQSVNSIDTDLQSRKGISCRRKILHTEKFDEERKCIGCSGINTTDDTQLNSRTINIVLETDPYTCLLHRQVREVERSYIQKMKSQNRERPLYRKQHNYTPSSQMVYEFSSESEPEVSAPDTIGKRSSILQTSKSTRKRRHRIPYSQEEVDNLLEGVQNLGKFWCQILATYKFHPSRTAVDLMEKFKRLTKTNAPRANGSLKSVPFSMCEERRLMRGVMQFGYSWKTILNSYKFANVRTAEDLRNKWRSMNK</sequence>
<name>A0A8W8K4Z3_MAGGI</name>
<dbReference type="InterPro" id="IPR016024">
    <property type="entry name" value="ARM-type_fold"/>
</dbReference>
<dbReference type="InterPro" id="IPR011989">
    <property type="entry name" value="ARM-like"/>
</dbReference>
<dbReference type="AlphaFoldDB" id="A0A8W8K4Z3"/>
<proteinExistence type="predicted"/>
<keyword evidence="5" id="KW-1185">Reference proteome</keyword>
<dbReference type="InterPro" id="IPR042359">
    <property type="entry name" value="TERB1"/>
</dbReference>
<dbReference type="EnsemblMetazoa" id="G21688.1">
    <property type="protein sequence ID" value="G21688.1:cds"/>
    <property type="gene ID" value="G21688"/>
</dbReference>
<evidence type="ECO:0000259" key="3">
    <source>
        <dbReference type="PROSITE" id="PS51294"/>
    </source>
</evidence>
<evidence type="ECO:0000256" key="1">
    <source>
        <dbReference type="SAM" id="MobiDB-lite"/>
    </source>
</evidence>
<dbReference type="InterPro" id="IPR001005">
    <property type="entry name" value="SANT/Myb"/>
</dbReference>
<dbReference type="PROSITE" id="PS50090">
    <property type="entry name" value="MYB_LIKE"/>
    <property type="match status" value="1"/>
</dbReference>
<dbReference type="Gene3D" id="1.10.10.60">
    <property type="entry name" value="Homeodomain-like"/>
    <property type="match status" value="2"/>
</dbReference>